<evidence type="ECO:0000259" key="7">
    <source>
        <dbReference type="Pfam" id="PF20684"/>
    </source>
</evidence>
<evidence type="ECO:0000256" key="4">
    <source>
        <dbReference type="ARBA" id="ARBA00023136"/>
    </source>
</evidence>
<dbReference type="EMBL" id="JAGMWT010000002">
    <property type="protein sequence ID" value="KAH7136042.1"/>
    <property type="molecule type" value="Genomic_DNA"/>
</dbReference>
<evidence type="ECO:0000256" key="5">
    <source>
        <dbReference type="ARBA" id="ARBA00038359"/>
    </source>
</evidence>
<evidence type="ECO:0000313" key="9">
    <source>
        <dbReference type="Proteomes" id="UP000700596"/>
    </source>
</evidence>
<feature type="transmembrane region" description="Helical" evidence="6">
    <location>
        <begin position="231"/>
        <end position="256"/>
    </location>
</feature>
<dbReference type="OrthoDB" id="444631at2759"/>
<reference evidence="8" key="1">
    <citation type="journal article" date="2021" name="Nat. Commun.">
        <title>Genetic determinants of endophytism in the Arabidopsis root mycobiome.</title>
        <authorList>
            <person name="Mesny F."/>
            <person name="Miyauchi S."/>
            <person name="Thiergart T."/>
            <person name="Pickel B."/>
            <person name="Atanasova L."/>
            <person name="Karlsson M."/>
            <person name="Huettel B."/>
            <person name="Barry K.W."/>
            <person name="Haridas S."/>
            <person name="Chen C."/>
            <person name="Bauer D."/>
            <person name="Andreopoulos W."/>
            <person name="Pangilinan J."/>
            <person name="LaButti K."/>
            <person name="Riley R."/>
            <person name="Lipzen A."/>
            <person name="Clum A."/>
            <person name="Drula E."/>
            <person name="Henrissat B."/>
            <person name="Kohler A."/>
            <person name="Grigoriev I.V."/>
            <person name="Martin F.M."/>
            <person name="Hacquard S."/>
        </authorList>
    </citation>
    <scope>NUCLEOTIDE SEQUENCE</scope>
    <source>
        <strain evidence="8">MPI-CAGE-CH-0243</strain>
    </source>
</reference>
<evidence type="ECO:0000256" key="2">
    <source>
        <dbReference type="ARBA" id="ARBA00022692"/>
    </source>
</evidence>
<proteinExistence type="inferred from homology"/>
<dbReference type="AlphaFoldDB" id="A0A9P9EEM6"/>
<comment type="subcellular location">
    <subcellularLocation>
        <location evidence="1">Membrane</location>
        <topology evidence="1">Multi-pass membrane protein</topology>
    </subcellularLocation>
</comment>
<protein>
    <recommendedName>
        <fullName evidence="7">Rhodopsin domain-containing protein</fullName>
    </recommendedName>
</protein>
<keyword evidence="9" id="KW-1185">Reference proteome</keyword>
<evidence type="ECO:0000313" key="8">
    <source>
        <dbReference type="EMBL" id="KAH7136042.1"/>
    </source>
</evidence>
<organism evidence="8 9">
    <name type="scientific">Dendryphion nanum</name>
    <dbReference type="NCBI Taxonomy" id="256645"/>
    <lineage>
        <taxon>Eukaryota</taxon>
        <taxon>Fungi</taxon>
        <taxon>Dikarya</taxon>
        <taxon>Ascomycota</taxon>
        <taxon>Pezizomycotina</taxon>
        <taxon>Dothideomycetes</taxon>
        <taxon>Pleosporomycetidae</taxon>
        <taxon>Pleosporales</taxon>
        <taxon>Torulaceae</taxon>
        <taxon>Dendryphion</taxon>
    </lineage>
</organism>
<dbReference type="Pfam" id="PF20684">
    <property type="entry name" value="Fung_rhodopsin"/>
    <property type="match status" value="1"/>
</dbReference>
<evidence type="ECO:0000256" key="3">
    <source>
        <dbReference type="ARBA" id="ARBA00022989"/>
    </source>
</evidence>
<evidence type="ECO:0000256" key="6">
    <source>
        <dbReference type="SAM" id="Phobius"/>
    </source>
</evidence>
<sequence>MSLEGLTPEQLATMPAGISPNGVYNIENPHTEAKLVIIITGTLLMAIMFAFAGVRYYMKFCVQRKFTADDVTTFLAIIGTCMYFGVICWATTVKYGIHMWDITIAHLLSDDFLVASFFINIISGPVWALAKTSFFLMYLQFFGPLKWVKWSCYIGLFITWAFYIAIFIASVYFQAPGYGQTWQEGYQNPRYLLIRQMTMPIAAGNLILDLYILVIPIIVSWKLQLTKNKKLGLIAVFGTGFICVISSTLSIVFKHILNNNGTDFTYWVYPTLLLCITEMCCGIACACMPATAGFFKGGNGGNRMLSGLSQVFGLQSLRSRYGNGSTFQNSNDGSHGSRNKDTKHSNKIVASTYINIDKDDSSTVELTSVKGHYSNRV</sequence>
<feature type="domain" description="Rhodopsin" evidence="7">
    <location>
        <begin position="54"/>
        <end position="294"/>
    </location>
</feature>
<evidence type="ECO:0000256" key="1">
    <source>
        <dbReference type="ARBA" id="ARBA00004141"/>
    </source>
</evidence>
<keyword evidence="3 6" id="KW-1133">Transmembrane helix</keyword>
<feature type="transmembrane region" description="Helical" evidence="6">
    <location>
        <begin position="112"/>
        <end position="130"/>
    </location>
</feature>
<dbReference type="InterPro" id="IPR049326">
    <property type="entry name" value="Rhodopsin_dom_fungi"/>
</dbReference>
<feature type="transmembrane region" description="Helical" evidence="6">
    <location>
        <begin position="150"/>
        <end position="173"/>
    </location>
</feature>
<comment type="similarity">
    <text evidence="5">Belongs to the SAT4 family.</text>
</comment>
<dbReference type="InterPro" id="IPR052337">
    <property type="entry name" value="SAT4-like"/>
</dbReference>
<dbReference type="GO" id="GO:0016020">
    <property type="term" value="C:membrane"/>
    <property type="evidence" value="ECO:0007669"/>
    <property type="project" value="UniProtKB-SubCell"/>
</dbReference>
<accession>A0A9P9EEM6</accession>
<feature type="transmembrane region" description="Helical" evidence="6">
    <location>
        <begin position="70"/>
        <end position="92"/>
    </location>
</feature>
<feature type="transmembrane region" description="Helical" evidence="6">
    <location>
        <begin position="268"/>
        <end position="295"/>
    </location>
</feature>
<comment type="caution">
    <text evidence="8">The sequence shown here is derived from an EMBL/GenBank/DDBJ whole genome shotgun (WGS) entry which is preliminary data.</text>
</comment>
<gene>
    <name evidence="8" type="ORF">B0J11DRAFT_177504</name>
</gene>
<dbReference type="PANTHER" id="PTHR33048">
    <property type="entry name" value="PTH11-LIKE INTEGRAL MEMBRANE PROTEIN (AFU_ORTHOLOGUE AFUA_5G11245)"/>
    <property type="match status" value="1"/>
</dbReference>
<keyword evidence="2 6" id="KW-0812">Transmembrane</keyword>
<feature type="transmembrane region" description="Helical" evidence="6">
    <location>
        <begin position="193"/>
        <end position="219"/>
    </location>
</feature>
<keyword evidence="4 6" id="KW-0472">Membrane</keyword>
<dbReference type="Proteomes" id="UP000700596">
    <property type="component" value="Unassembled WGS sequence"/>
</dbReference>
<name>A0A9P9EEM6_9PLEO</name>
<dbReference type="PANTHER" id="PTHR33048:SF158">
    <property type="entry name" value="MEMBRANE PROTEIN PTH11-LIKE, PUTATIVE-RELATED"/>
    <property type="match status" value="1"/>
</dbReference>
<feature type="transmembrane region" description="Helical" evidence="6">
    <location>
        <begin position="35"/>
        <end position="58"/>
    </location>
</feature>